<feature type="domain" description="Peptidase C45 hydrolase" evidence="1">
    <location>
        <begin position="1"/>
        <end position="158"/>
    </location>
</feature>
<protein>
    <recommendedName>
        <fullName evidence="1">Peptidase C45 hydrolase domain-containing protein</fullName>
    </recommendedName>
</protein>
<dbReference type="OrthoDB" id="189997at2759"/>
<dbReference type="Pfam" id="PF03417">
    <property type="entry name" value="AAT"/>
    <property type="match status" value="1"/>
</dbReference>
<evidence type="ECO:0000313" key="2">
    <source>
        <dbReference type="EMBL" id="KRT83794.1"/>
    </source>
</evidence>
<dbReference type="InterPro" id="IPR047801">
    <property type="entry name" value="Peptidase_C45"/>
</dbReference>
<dbReference type="PANTHER" id="PTHR34180:SF1">
    <property type="entry name" value="BETA-ALANYL-DOPAMINE_CARCININE HYDROLASE"/>
    <property type="match status" value="1"/>
</dbReference>
<keyword evidence="3" id="KW-1185">Reference proteome</keyword>
<dbReference type="EMBL" id="LJIG01009081">
    <property type="protein sequence ID" value="KRT83794.1"/>
    <property type="molecule type" value="Genomic_DNA"/>
</dbReference>
<gene>
    <name evidence="2" type="ORF">AMK59_4081</name>
</gene>
<dbReference type="InterPro" id="IPR005079">
    <property type="entry name" value="Peptidase_C45_hydrolase"/>
</dbReference>
<evidence type="ECO:0000313" key="3">
    <source>
        <dbReference type="Proteomes" id="UP000051574"/>
    </source>
</evidence>
<dbReference type="Gene3D" id="3.60.60.10">
    <property type="entry name" value="Penicillin V Acylase, Chain A"/>
    <property type="match status" value="1"/>
</dbReference>
<reference evidence="2 3" key="1">
    <citation type="submission" date="2015-09" db="EMBL/GenBank/DDBJ databases">
        <title>Draft genome of the scarab beetle Oryctes borbonicus.</title>
        <authorList>
            <person name="Meyer J.M."/>
            <person name="Markov G.V."/>
            <person name="Baskaran P."/>
            <person name="Herrmann M."/>
            <person name="Sommer R.J."/>
            <person name="Roedelsperger C."/>
        </authorList>
    </citation>
    <scope>NUCLEOTIDE SEQUENCE [LARGE SCALE GENOMIC DNA]</scope>
    <source>
        <strain evidence="2">OB123</strain>
        <tissue evidence="2">Whole animal</tissue>
    </source>
</reference>
<feature type="non-terminal residue" evidence="2">
    <location>
        <position position="1"/>
    </location>
</feature>
<evidence type="ECO:0000259" key="1">
    <source>
        <dbReference type="Pfam" id="PF03417"/>
    </source>
</evidence>
<comment type="caution">
    <text evidence="2">The sequence shown here is derived from an EMBL/GenBank/DDBJ whole genome shotgun (WGS) entry which is preliminary data.</text>
</comment>
<accession>A0A0T6B8Z5</accession>
<dbReference type="AlphaFoldDB" id="A0A0T6B8Z5"/>
<dbReference type="PANTHER" id="PTHR34180">
    <property type="entry name" value="PEPTIDASE C45"/>
    <property type="match status" value="1"/>
</dbReference>
<proteinExistence type="predicted"/>
<name>A0A0T6B8Z5_9SCAR</name>
<sequence>RALLTAENLEQAHKIIRDSGTGAADGCSINMTLLNTDGGRIFHNVEMAPAYGNQDESTVDLEMYEPGQNMIHCNKYLRINIPETPSFMLDSSVMRLKVLRAYPEPSGKEDVKKMLGDESEPVYKVFREAGKEDKIKTIAIGIFDFIKKTWELYSDNPAHNEPLVVLPLELKNQ</sequence>
<organism evidence="2 3">
    <name type="scientific">Oryctes borbonicus</name>
    <dbReference type="NCBI Taxonomy" id="1629725"/>
    <lineage>
        <taxon>Eukaryota</taxon>
        <taxon>Metazoa</taxon>
        <taxon>Ecdysozoa</taxon>
        <taxon>Arthropoda</taxon>
        <taxon>Hexapoda</taxon>
        <taxon>Insecta</taxon>
        <taxon>Pterygota</taxon>
        <taxon>Neoptera</taxon>
        <taxon>Endopterygota</taxon>
        <taxon>Coleoptera</taxon>
        <taxon>Polyphaga</taxon>
        <taxon>Scarabaeiformia</taxon>
        <taxon>Scarabaeidae</taxon>
        <taxon>Dynastinae</taxon>
        <taxon>Oryctes</taxon>
    </lineage>
</organism>
<dbReference type="Proteomes" id="UP000051574">
    <property type="component" value="Unassembled WGS sequence"/>
</dbReference>